<evidence type="ECO:0000256" key="1">
    <source>
        <dbReference type="SAM" id="MobiDB-lite"/>
    </source>
</evidence>
<feature type="compositionally biased region" description="Basic residues" evidence="1">
    <location>
        <begin position="31"/>
        <end position="41"/>
    </location>
</feature>
<protein>
    <submittedName>
        <fullName evidence="2">Uncharacterized protein</fullName>
    </submittedName>
</protein>
<accession>A0A0L9UDX3</accession>
<sequence length="153" mass="17099">MPPSPPRPDLRSSSPFSKSTASPPSPTRQPSSHRNHPHRRVPQPQDRPRAPPLHGRRDTAPFSRPSSTATIILFASMPHHNSAMDAINEHHRRSPSFVPTPCRSAVAPPSPPSTLRREFFPLPHRKAATIFIFTSINFFSIDNDASPTRRNQI</sequence>
<feature type="region of interest" description="Disordered" evidence="1">
    <location>
        <begin position="1"/>
        <end position="67"/>
    </location>
</feature>
<dbReference type="Gramene" id="KOM40734">
    <property type="protein sequence ID" value="KOM40734"/>
    <property type="gene ID" value="LR48_Vigan04g093200"/>
</dbReference>
<evidence type="ECO:0000313" key="2">
    <source>
        <dbReference type="EMBL" id="KOM40734.1"/>
    </source>
</evidence>
<organism evidence="2 3">
    <name type="scientific">Phaseolus angularis</name>
    <name type="common">Azuki bean</name>
    <name type="synonym">Vigna angularis</name>
    <dbReference type="NCBI Taxonomy" id="3914"/>
    <lineage>
        <taxon>Eukaryota</taxon>
        <taxon>Viridiplantae</taxon>
        <taxon>Streptophyta</taxon>
        <taxon>Embryophyta</taxon>
        <taxon>Tracheophyta</taxon>
        <taxon>Spermatophyta</taxon>
        <taxon>Magnoliopsida</taxon>
        <taxon>eudicotyledons</taxon>
        <taxon>Gunneridae</taxon>
        <taxon>Pentapetalae</taxon>
        <taxon>rosids</taxon>
        <taxon>fabids</taxon>
        <taxon>Fabales</taxon>
        <taxon>Fabaceae</taxon>
        <taxon>Papilionoideae</taxon>
        <taxon>50 kb inversion clade</taxon>
        <taxon>NPAAA clade</taxon>
        <taxon>indigoferoid/millettioid clade</taxon>
        <taxon>Phaseoleae</taxon>
        <taxon>Vigna</taxon>
    </lineage>
</organism>
<dbReference type="AlphaFoldDB" id="A0A0L9UDX3"/>
<proteinExistence type="predicted"/>
<dbReference type="EMBL" id="CM003374">
    <property type="protein sequence ID" value="KOM40734.1"/>
    <property type="molecule type" value="Genomic_DNA"/>
</dbReference>
<evidence type="ECO:0000313" key="3">
    <source>
        <dbReference type="Proteomes" id="UP000053144"/>
    </source>
</evidence>
<feature type="compositionally biased region" description="Low complexity" evidence="1">
    <location>
        <begin position="11"/>
        <end position="22"/>
    </location>
</feature>
<reference evidence="3" key="1">
    <citation type="journal article" date="2015" name="Proc. Natl. Acad. Sci. U.S.A.">
        <title>Genome sequencing of adzuki bean (Vigna angularis) provides insight into high starch and low fat accumulation and domestication.</title>
        <authorList>
            <person name="Yang K."/>
            <person name="Tian Z."/>
            <person name="Chen C."/>
            <person name="Luo L."/>
            <person name="Zhao B."/>
            <person name="Wang Z."/>
            <person name="Yu L."/>
            <person name="Li Y."/>
            <person name="Sun Y."/>
            <person name="Li W."/>
            <person name="Chen Y."/>
            <person name="Li Y."/>
            <person name="Zhang Y."/>
            <person name="Ai D."/>
            <person name="Zhao J."/>
            <person name="Shang C."/>
            <person name="Ma Y."/>
            <person name="Wu B."/>
            <person name="Wang M."/>
            <person name="Gao L."/>
            <person name="Sun D."/>
            <person name="Zhang P."/>
            <person name="Guo F."/>
            <person name="Wang W."/>
            <person name="Li Y."/>
            <person name="Wang J."/>
            <person name="Varshney R.K."/>
            <person name="Wang J."/>
            <person name="Ling H.Q."/>
            <person name="Wan P."/>
        </authorList>
    </citation>
    <scope>NUCLEOTIDE SEQUENCE</scope>
    <source>
        <strain evidence="3">cv. Jingnong 6</strain>
    </source>
</reference>
<gene>
    <name evidence="2" type="ORF">LR48_Vigan04g093200</name>
</gene>
<dbReference type="Proteomes" id="UP000053144">
    <property type="component" value="Chromosome 4"/>
</dbReference>
<name>A0A0L9UDX3_PHAAN</name>